<dbReference type="PANTHER" id="PTHR35043:SF7">
    <property type="entry name" value="TRANSCRIPTION FACTOR DOMAIN-CONTAINING PROTEIN"/>
    <property type="match status" value="1"/>
</dbReference>
<keyword evidence="2" id="KW-1185">Reference proteome</keyword>
<feature type="non-terminal residue" evidence="1">
    <location>
        <position position="275"/>
    </location>
</feature>
<comment type="caution">
    <text evidence="1">The sequence shown here is derived from an EMBL/GenBank/DDBJ whole genome shotgun (WGS) entry which is preliminary data.</text>
</comment>
<sequence>QHPPVPLKKLRRREQARQKLWEMLVALMTPEFLMGRALADMISACEAKEMGKLVNSWSLTHAHFANMGGFVIRFGSETLGATVVVEEAGVGSGLRVGVDHLLEGTEAPMSRTGLENEEPIGLEGPEIIQLTPTDHIITRDGDMPSATRKARRRKSLVDEAISRLEEISVEVPKVGNAKTRRKNIKKLKESDWSPDAPQLLLAKHLNIIRAIPNISEDELNDKSKGDILVKGLVVIQVVWLIVQLIVRGVRRLPSSLLEIVVLAFSAYKDLVKTSQ</sequence>
<evidence type="ECO:0000313" key="1">
    <source>
        <dbReference type="EMBL" id="KAH0541894.1"/>
    </source>
</evidence>
<dbReference type="Proteomes" id="UP000698800">
    <property type="component" value="Unassembled WGS sequence"/>
</dbReference>
<protein>
    <submittedName>
        <fullName evidence="1">Uncharacterized protein</fullName>
    </submittedName>
</protein>
<organism evidence="1 2">
    <name type="scientific">Glutinoglossum americanum</name>
    <dbReference type="NCBI Taxonomy" id="1670608"/>
    <lineage>
        <taxon>Eukaryota</taxon>
        <taxon>Fungi</taxon>
        <taxon>Dikarya</taxon>
        <taxon>Ascomycota</taxon>
        <taxon>Pezizomycotina</taxon>
        <taxon>Geoglossomycetes</taxon>
        <taxon>Geoglossales</taxon>
        <taxon>Geoglossaceae</taxon>
        <taxon>Glutinoglossum</taxon>
    </lineage>
</organism>
<evidence type="ECO:0000313" key="2">
    <source>
        <dbReference type="Proteomes" id="UP000698800"/>
    </source>
</evidence>
<gene>
    <name evidence="1" type="ORF">FGG08_003699</name>
</gene>
<dbReference type="OrthoDB" id="9451547at2759"/>
<proteinExistence type="predicted"/>
<dbReference type="PANTHER" id="PTHR35043">
    <property type="entry name" value="TRANSCRIPTION FACTOR DOMAIN-CONTAINING PROTEIN"/>
    <property type="match status" value="1"/>
</dbReference>
<dbReference type="EMBL" id="JAGHQL010000066">
    <property type="protein sequence ID" value="KAH0541894.1"/>
    <property type="molecule type" value="Genomic_DNA"/>
</dbReference>
<dbReference type="AlphaFoldDB" id="A0A9P8ICV6"/>
<name>A0A9P8ICV6_9PEZI</name>
<accession>A0A9P8ICV6</accession>
<reference evidence="1" key="1">
    <citation type="submission" date="2021-03" db="EMBL/GenBank/DDBJ databases">
        <title>Comparative genomics and phylogenomic investigation of the class Geoglossomycetes provide insights into ecological specialization and systematics.</title>
        <authorList>
            <person name="Melie T."/>
            <person name="Pirro S."/>
            <person name="Miller A.N."/>
            <person name="Quandt A."/>
        </authorList>
    </citation>
    <scope>NUCLEOTIDE SEQUENCE</scope>
    <source>
        <strain evidence="1">GBOQ0MN5Z8</strain>
    </source>
</reference>